<keyword evidence="2" id="KW-1185">Reference proteome</keyword>
<reference evidence="1" key="1">
    <citation type="submission" date="2017-09" db="EMBL/GenBank/DDBJ databases">
        <title>Polyketide synthases of a Diaporthe helianthi virulent isolate.</title>
        <authorList>
            <person name="Baroncelli R."/>
        </authorList>
    </citation>
    <scope>NUCLEOTIDE SEQUENCE [LARGE SCALE GENOMIC DNA]</scope>
    <source>
        <strain evidence="1">7/96</strain>
    </source>
</reference>
<dbReference type="Pfam" id="PF06042">
    <property type="entry name" value="NTP_transf_6"/>
    <property type="match status" value="1"/>
</dbReference>
<organism evidence="1 2">
    <name type="scientific">Diaporthe helianthi</name>
    <dbReference type="NCBI Taxonomy" id="158607"/>
    <lineage>
        <taxon>Eukaryota</taxon>
        <taxon>Fungi</taxon>
        <taxon>Dikarya</taxon>
        <taxon>Ascomycota</taxon>
        <taxon>Pezizomycotina</taxon>
        <taxon>Sordariomycetes</taxon>
        <taxon>Sordariomycetidae</taxon>
        <taxon>Diaporthales</taxon>
        <taxon>Diaporthaceae</taxon>
        <taxon>Diaporthe</taxon>
    </lineage>
</organism>
<proteinExistence type="predicted"/>
<dbReference type="Proteomes" id="UP000094444">
    <property type="component" value="Unassembled WGS sequence"/>
</dbReference>
<dbReference type="OrthoDB" id="3923682at2759"/>
<gene>
    <name evidence="1" type="ORF">DHEL01_v208757</name>
</gene>
<dbReference type="EMBL" id="MAVT02000912">
    <property type="protein sequence ID" value="POS72845.1"/>
    <property type="molecule type" value="Genomic_DNA"/>
</dbReference>
<evidence type="ECO:0000313" key="1">
    <source>
        <dbReference type="EMBL" id="POS72845.1"/>
    </source>
</evidence>
<dbReference type="InParanoid" id="A0A2P5HRL7"/>
<dbReference type="InterPro" id="IPR009267">
    <property type="entry name" value="NTP_transf_6"/>
</dbReference>
<evidence type="ECO:0000313" key="2">
    <source>
        <dbReference type="Proteomes" id="UP000094444"/>
    </source>
</evidence>
<accession>A0A2P5HRL7</accession>
<name>A0A2P5HRL7_DIAHE</name>
<dbReference type="AlphaFoldDB" id="A0A2P5HRL7"/>
<sequence length="86" mass="9533">MHLWYKQKFGIPLSKTRFDRGGDNVLASWYGSVGRPVPHGAHVPDGDWKVFAPGGFTDILNLTVRPNSVSGTRAAYEKKKRGSAYL</sequence>
<protein>
    <submittedName>
        <fullName evidence="1">Uncharacterized protein</fullName>
    </submittedName>
</protein>
<comment type="caution">
    <text evidence="1">The sequence shown here is derived from an EMBL/GenBank/DDBJ whole genome shotgun (WGS) entry which is preliminary data.</text>
</comment>